<gene>
    <name evidence="2" type="ORF">ElyMa_002628200</name>
</gene>
<feature type="compositionally biased region" description="Basic and acidic residues" evidence="1">
    <location>
        <begin position="21"/>
        <end position="32"/>
    </location>
</feature>
<feature type="compositionally biased region" description="Acidic residues" evidence="1">
    <location>
        <begin position="33"/>
        <end position="44"/>
    </location>
</feature>
<keyword evidence="3" id="KW-1185">Reference proteome</keyword>
<feature type="region of interest" description="Disordered" evidence="1">
    <location>
        <begin position="20"/>
        <end position="75"/>
    </location>
</feature>
<dbReference type="Proteomes" id="UP000762676">
    <property type="component" value="Unassembled WGS sequence"/>
</dbReference>
<dbReference type="EMBL" id="BMAT01005419">
    <property type="protein sequence ID" value="GFR92852.1"/>
    <property type="molecule type" value="Genomic_DNA"/>
</dbReference>
<organism evidence="2 3">
    <name type="scientific">Elysia marginata</name>
    <dbReference type="NCBI Taxonomy" id="1093978"/>
    <lineage>
        <taxon>Eukaryota</taxon>
        <taxon>Metazoa</taxon>
        <taxon>Spiralia</taxon>
        <taxon>Lophotrochozoa</taxon>
        <taxon>Mollusca</taxon>
        <taxon>Gastropoda</taxon>
        <taxon>Heterobranchia</taxon>
        <taxon>Euthyneura</taxon>
        <taxon>Panpulmonata</taxon>
        <taxon>Sacoglossa</taxon>
        <taxon>Placobranchoidea</taxon>
        <taxon>Plakobranchidae</taxon>
        <taxon>Elysia</taxon>
    </lineage>
</organism>
<evidence type="ECO:0000256" key="1">
    <source>
        <dbReference type="SAM" id="MobiDB-lite"/>
    </source>
</evidence>
<name>A0AAV4H5Q9_9GAST</name>
<comment type="caution">
    <text evidence="2">The sequence shown here is derived from an EMBL/GenBank/DDBJ whole genome shotgun (WGS) entry which is preliminary data.</text>
</comment>
<reference evidence="2 3" key="1">
    <citation type="journal article" date="2021" name="Elife">
        <title>Chloroplast acquisition without the gene transfer in kleptoplastic sea slugs, Plakobranchus ocellatus.</title>
        <authorList>
            <person name="Maeda T."/>
            <person name="Takahashi S."/>
            <person name="Yoshida T."/>
            <person name="Shimamura S."/>
            <person name="Takaki Y."/>
            <person name="Nagai Y."/>
            <person name="Toyoda A."/>
            <person name="Suzuki Y."/>
            <person name="Arimoto A."/>
            <person name="Ishii H."/>
            <person name="Satoh N."/>
            <person name="Nishiyama T."/>
            <person name="Hasebe M."/>
            <person name="Maruyama T."/>
            <person name="Minagawa J."/>
            <person name="Obokata J."/>
            <person name="Shigenobu S."/>
        </authorList>
    </citation>
    <scope>NUCLEOTIDE SEQUENCE [LARGE SCALE GENOMIC DNA]</scope>
</reference>
<feature type="compositionally biased region" description="Basic and acidic residues" evidence="1">
    <location>
        <begin position="58"/>
        <end position="68"/>
    </location>
</feature>
<sequence>MSACSCREKNTEIRLTLCTLNDDHEAKDGKNDDNDDVDGDDDDGGGGGGGDIEDVDEGESRNMKKEDATDIGDDD</sequence>
<dbReference type="AlphaFoldDB" id="A0AAV4H5Q9"/>
<proteinExistence type="predicted"/>
<evidence type="ECO:0000313" key="3">
    <source>
        <dbReference type="Proteomes" id="UP000762676"/>
    </source>
</evidence>
<evidence type="ECO:0000313" key="2">
    <source>
        <dbReference type="EMBL" id="GFR92852.1"/>
    </source>
</evidence>
<protein>
    <submittedName>
        <fullName evidence="2">Uncharacterized protein</fullName>
    </submittedName>
</protein>
<accession>A0AAV4H5Q9</accession>